<dbReference type="RefSeq" id="XP_044566837.1">
    <property type="nucleotide sequence ID" value="XM_044702454.1"/>
</dbReference>
<evidence type="ECO:0000313" key="1">
    <source>
        <dbReference type="EMBL" id="KAF0982124.1"/>
    </source>
</evidence>
<dbReference type="AlphaFoldDB" id="A0A6A5C6K9"/>
<accession>A0A6A5C6K9</accession>
<dbReference type="EMBL" id="VFQX01000012">
    <property type="protein sequence ID" value="KAF0982124.1"/>
    <property type="molecule type" value="Genomic_DNA"/>
</dbReference>
<protein>
    <submittedName>
        <fullName evidence="1">Uncharacterized protein</fullName>
    </submittedName>
</protein>
<dbReference type="GeneID" id="68119200"/>
<dbReference type="VEuPathDB" id="AmoebaDB:FDP41_011985"/>
<proteinExistence type="predicted"/>
<keyword evidence="2" id="KW-1185">Reference proteome</keyword>
<dbReference type="Proteomes" id="UP000444721">
    <property type="component" value="Unassembled WGS sequence"/>
</dbReference>
<comment type="caution">
    <text evidence="1">The sequence shown here is derived from an EMBL/GenBank/DDBJ whole genome shotgun (WGS) entry which is preliminary data.</text>
</comment>
<name>A0A6A5C6K9_NAEFO</name>
<dbReference type="VEuPathDB" id="AmoebaDB:NfTy_041270"/>
<reference evidence="1 2" key="1">
    <citation type="journal article" date="2019" name="Sci. Rep.">
        <title>Nanopore sequencing improves the draft genome of the human pathogenic amoeba Naegleria fowleri.</title>
        <authorList>
            <person name="Liechti N."/>
            <person name="Schurch N."/>
            <person name="Bruggmann R."/>
            <person name="Wittwer M."/>
        </authorList>
    </citation>
    <scope>NUCLEOTIDE SEQUENCE [LARGE SCALE GENOMIC DNA]</scope>
    <source>
        <strain evidence="1 2">ATCC 30894</strain>
    </source>
</reference>
<dbReference type="VEuPathDB" id="AmoebaDB:NF0074500"/>
<evidence type="ECO:0000313" key="2">
    <source>
        <dbReference type="Proteomes" id="UP000444721"/>
    </source>
</evidence>
<gene>
    <name evidence="1" type="ORF">FDP41_011985</name>
</gene>
<sequence length="94" mass="10444">MTISKTEPIQGMELDLFGSLLTISGKTKCGTTYKIHMKNIVDVWGQTLEDTIEEVRVGSARQSLQAFKTGMIVLDPTLNTKPTINIDSVRVMEE</sequence>
<organism evidence="1 2">
    <name type="scientific">Naegleria fowleri</name>
    <name type="common">Brain eating amoeba</name>
    <dbReference type="NCBI Taxonomy" id="5763"/>
    <lineage>
        <taxon>Eukaryota</taxon>
        <taxon>Discoba</taxon>
        <taxon>Heterolobosea</taxon>
        <taxon>Tetramitia</taxon>
        <taxon>Eutetramitia</taxon>
        <taxon>Vahlkampfiidae</taxon>
        <taxon>Naegleria</taxon>
    </lineage>
</organism>